<keyword evidence="1" id="KW-0808">Transferase</keyword>
<name>A0ABR7BHC8_9PSED</name>
<dbReference type="InterPro" id="IPR050832">
    <property type="entry name" value="Bact_Acetyltransf"/>
</dbReference>
<feature type="domain" description="N-acetyltransferase" evidence="3">
    <location>
        <begin position="4"/>
        <end position="148"/>
    </location>
</feature>
<dbReference type="Proteomes" id="UP000660131">
    <property type="component" value="Unassembled WGS sequence"/>
</dbReference>
<keyword evidence="5" id="KW-1185">Reference proteome</keyword>
<dbReference type="InterPro" id="IPR000182">
    <property type="entry name" value="GNAT_dom"/>
</dbReference>
<dbReference type="PROSITE" id="PS51186">
    <property type="entry name" value="GNAT"/>
    <property type="match status" value="1"/>
</dbReference>
<evidence type="ECO:0000313" key="4">
    <source>
        <dbReference type="EMBL" id="MBC3956586.1"/>
    </source>
</evidence>
<proteinExistence type="predicted"/>
<evidence type="ECO:0000259" key="3">
    <source>
        <dbReference type="PROSITE" id="PS51186"/>
    </source>
</evidence>
<comment type="caution">
    <text evidence="4">The sequence shown here is derived from an EMBL/GenBank/DDBJ whole genome shotgun (WGS) entry which is preliminary data.</text>
</comment>
<keyword evidence="2" id="KW-0012">Acyltransferase</keyword>
<dbReference type="EMBL" id="JACONV010000012">
    <property type="protein sequence ID" value="MBC3956586.1"/>
    <property type="molecule type" value="Genomic_DNA"/>
</dbReference>
<dbReference type="Gene3D" id="3.40.630.30">
    <property type="match status" value="1"/>
</dbReference>
<dbReference type="PANTHER" id="PTHR43877:SF2">
    <property type="entry name" value="AMINOALKYLPHOSPHONATE N-ACETYLTRANSFERASE-RELATED"/>
    <property type="match status" value="1"/>
</dbReference>
<organism evidence="4 5">
    <name type="scientific">Pseudomonas triticifolii</name>
    <dbReference type="NCBI Taxonomy" id="2762592"/>
    <lineage>
        <taxon>Bacteria</taxon>
        <taxon>Pseudomonadati</taxon>
        <taxon>Pseudomonadota</taxon>
        <taxon>Gammaproteobacteria</taxon>
        <taxon>Pseudomonadales</taxon>
        <taxon>Pseudomonadaceae</taxon>
        <taxon>Pseudomonas</taxon>
    </lineage>
</organism>
<dbReference type="RefSeq" id="WP_024686487.1">
    <property type="nucleotide sequence ID" value="NZ_JACONV010000012.1"/>
</dbReference>
<evidence type="ECO:0000313" key="5">
    <source>
        <dbReference type="Proteomes" id="UP000660131"/>
    </source>
</evidence>
<evidence type="ECO:0000256" key="2">
    <source>
        <dbReference type="ARBA" id="ARBA00023315"/>
    </source>
</evidence>
<dbReference type="CDD" id="cd04301">
    <property type="entry name" value="NAT_SF"/>
    <property type="match status" value="1"/>
</dbReference>
<evidence type="ECO:0000256" key="1">
    <source>
        <dbReference type="ARBA" id="ARBA00022679"/>
    </source>
</evidence>
<dbReference type="SUPFAM" id="SSF55729">
    <property type="entry name" value="Acyl-CoA N-acyltransferases (Nat)"/>
    <property type="match status" value="1"/>
</dbReference>
<protein>
    <submittedName>
        <fullName evidence="4">GNAT family N-acetyltransferase</fullName>
    </submittedName>
</protein>
<dbReference type="PANTHER" id="PTHR43877">
    <property type="entry name" value="AMINOALKYLPHOSPHONATE N-ACETYLTRANSFERASE-RELATED-RELATED"/>
    <property type="match status" value="1"/>
</dbReference>
<sequence length="148" mass="16300">MTQVQIRHITQLPPQVLMLEKLSVGEGFRFLTRLINEWSSGVNRFDAPGECLMAVFLGNCLVGIGGVSVDPFAQNGTGRLRRVYIAPSARGQGVGRALVERLVAQAALHFRVLRLSTDTVEGNSFYLRCGFHRLVDEHATHIMPLGKA</sequence>
<gene>
    <name evidence="4" type="ORF">H8S56_16380</name>
</gene>
<dbReference type="Pfam" id="PF00583">
    <property type="entry name" value="Acetyltransf_1"/>
    <property type="match status" value="1"/>
</dbReference>
<reference evidence="4 5" key="1">
    <citation type="submission" date="2020-08" db="EMBL/GenBank/DDBJ databases">
        <title>Putative novel bacterial strains isolated from necrotic wheat leaf tissues caused by Xanthomonas translucens.</title>
        <authorList>
            <person name="Tambong J.T."/>
        </authorList>
    </citation>
    <scope>NUCLEOTIDE SEQUENCE [LARGE SCALE GENOMIC DNA]</scope>
    <source>
        <strain evidence="4 5">DOAB 1067</strain>
    </source>
</reference>
<accession>A0ABR7BHC8</accession>
<dbReference type="InterPro" id="IPR016181">
    <property type="entry name" value="Acyl_CoA_acyltransferase"/>
</dbReference>